<evidence type="ECO:0000256" key="1">
    <source>
        <dbReference type="ARBA" id="ARBA00023049"/>
    </source>
</evidence>
<dbReference type="GO" id="GO:0008237">
    <property type="term" value="F:metallopeptidase activity"/>
    <property type="evidence" value="ECO:0007669"/>
    <property type="project" value="UniProtKB-KW"/>
</dbReference>
<proteinExistence type="predicted"/>
<accession>A0A0N4UWA3</accession>
<keyword evidence="1" id="KW-0645">Protease</keyword>
<evidence type="ECO:0000259" key="2">
    <source>
        <dbReference type="Pfam" id="PF01471"/>
    </source>
</evidence>
<name>A0A0N4UWA3_ENTVE</name>
<organism evidence="5">
    <name type="scientific">Enterobius vermicularis</name>
    <name type="common">Human pinworm</name>
    <dbReference type="NCBI Taxonomy" id="51028"/>
    <lineage>
        <taxon>Eukaryota</taxon>
        <taxon>Metazoa</taxon>
        <taxon>Ecdysozoa</taxon>
        <taxon>Nematoda</taxon>
        <taxon>Chromadorea</taxon>
        <taxon>Rhabditida</taxon>
        <taxon>Spirurina</taxon>
        <taxon>Oxyuridomorpha</taxon>
        <taxon>Oxyuroidea</taxon>
        <taxon>Oxyuridae</taxon>
        <taxon>Enterobius</taxon>
    </lineage>
</organism>
<reference evidence="3 4" key="2">
    <citation type="submission" date="2018-10" db="EMBL/GenBank/DDBJ databases">
        <authorList>
            <consortium name="Pathogen Informatics"/>
        </authorList>
    </citation>
    <scope>NUCLEOTIDE SEQUENCE [LARGE SCALE GENOMIC DNA]</scope>
</reference>
<keyword evidence="1" id="KW-0378">Hydrolase</keyword>
<sequence length="67" mass="7873">MFPEADDYFFRTALIRYQRQSGLPVTGILDDETLLEMQQPRCNSDLINRSGRWKRFGQYRRADSKGG</sequence>
<evidence type="ECO:0000313" key="5">
    <source>
        <dbReference type="WBParaSite" id="EVEC_0000175401-mRNA-1"/>
    </source>
</evidence>
<dbReference type="SUPFAM" id="SSF47090">
    <property type="entry name" value="PGBD-like"/>
    <property type="match status" value="1"/>
</dbReference>
<protein>
    <submittedName>
        <fullName evidence="5">PG_binding_1 domain-containing protein</fullName>
    </submittedName>
</protein>
<dbReference type="Pfam" id="PF01471">
    <property type="entry name" value="PG_binding_1"/>
    <property type="match status" value="1"/>
</dbReference>
<dbReference type="EMBL" id="UXUI01007214">
    <property type="protein sequence ID" value="VDD86319.1"/>
    <property type="molecule type" value="Genomic_DNA"/>
</dbReference>
<dbReference type="Proteomes" id="UP000274131">
    <property type="component" value="Unassembled WGS sequence"/>
</dbReference>
<dbReference type="OrthoDB" id="406838at2759"/>
<dbReference type="InterPro" id="IPR036365">
    <property type="entry name" value="PGBD-like_sf"/>
</dbReference>
<evidence type="ECO:0000313" key="4">
    <source>
        <dbReference type="Proteomes" id="UP000274131"/>
    </source>
</evidence>
<dbReference type="InterPro" id="IPR036366">
    <property type="entry name" value="PGBDSf"/>
</dbReference>
<reference evidence="5" key="1">
    <citation type="submission" date="2017-02" db="UniProtKB">
        <authorList>
            <consortium name="WormBaseParasite"/>
        </authorList>
    </citation>
    <scope>IDENTIFICATION</scope>
</reference>
<keyword evidence="4" id="KW-1185">Reference proteome</keyword>
<dbReference type="InterPro" id="IPR002477">
    <property type="entry name" value="Peptidoglycan-bd-like"/>
</dbReference>
<feature type="domain" description="Peptidoglycan binding-like" evidence="2">
    <location>
        <begin position="10"/>
        <end position="34"/>
    </location>
</feature>
<dbReference type="AlphaFoldDB" id="A0A0N4UWA3"/>
<dbReference type="Gene3D" id="1.10.101.10">
    <property type="entry name" value="PGBD-like superfamily/PGBD"/>
    <property type="match status" value="1"/>
</dbReference>
<keyword evidence="1" id="KW-0482">Metalloprotease</keyword>
<gene>
    <name evidence="3" type="ORF">EVEC_LOCUS1462</name>
</gene>
<evidence type="ECO:0000313" key="3">
    <source>
        <dbReference type="EMBL" id="VDD86319.1"/>
    </source>
</evidence>
<dbReference type="WBParaSite" id="EVEC_0000175401-mRNA-1">
    <property type="protein sequence ID" value="EVEC_0000175401-mRNA-1"/>
    <property type="gene ID" value="EVEC_0000175401"/>
</dbReference>